<protein>
    <submittedName>
        <fullName evidence="1">Uncharacterized protein</fullName>
    </submittedName>
</protein>
<gene>
    <name evidence="1" type="ORF">NUW58_g5331</name>
</gene>
<sequence>MERLGIDEDLPNSPWANRFRVNYNTFVSQDENHSLLVPFPRIDDPKYYDQEPGPVGNLLPLSNANKDKLFSSEVLQNEEFHGKKTWQVATLNRWVWFSPETGFLSGGHQLADKKVADIPVSNIPAPAQTSLQSVSLQTRAPTVGTNEERDFLVYQRERIKVDESRWLPFLRRQRWFDWIQAQMPYKVKSGRTWSVDDPDVWENMGVVLELTNRIFEALINDKHEGDYWNNLKDIFGKADRDDDTVILTHSTERWISQKRNEKRCSWDFILRQTPDQWRARLNLLLRKFVFTFGDTKDAFAINTREAVAGDSSMPFPSVTVIGIKGLQAILESKLALSEVCVLQFDIAVKIIHETMHAILMARFKDDNYMGNLWTVARSGKYPDEPFVNGVGINEIGHCMDQWIWGGVFYTEPTRDTGHGAAAAPPLGYSTIGFPWAGYTNRPAAPGSTFTQIGAPIWCQSISAAWVSKILGEAFWKDKAYPRKSDNFFHRNVLLASMSSNAGRRPREWVEPKLQNVGTQAHNYAEDAKLLAEWQNKSTTSWTGIRIGWFAPAFKEWKMSPWSDDGRVWVQKFADAFAAKDTIVCAEMANKMVNKLDWDQNLASFKGGLPMIPRRLSCCLWAWHAVGLLMQASIPARAVGNGRISQRSKWFSEHQPSREASAAGYGLAIFIPAGEKPFPPLEIPPSKFIDINGQQQYLPQFSQLSYLKRLDDLFEILMKESRAVHCQLFSAICSARNALIADRVTIANNYPGYGHTTRWASDWFFKVPEYDPEYIAFFPADDTWRSVPSHVLDLNIPNP</sequence>
<dbReference type="Proteomes" id="UP001143856">
    <property type="component" value="Unassembled WGS sequence"/>
</dbReference>
<dbReference type="EMBL" id="JAPDGR010001043">
    <property type="protein sequence ID" value="KAJ2985820.1"/>
    <property type="molecule type" value="Genomic_DNA"/>
</dbReference>
<organism evidence="1 2">
    <name type="scientific">Xylaria curta</name>
    <dbReference type="NCBI Taxonomy" id="42375"/>
    <lineage>
        <taxon>Eukaryota</taxon>
        <taxon>Fungi</taxon>
        <taxon>Dikarya</taxon>
        <taxon>Ascomycota</taxon>
        <taxon>Pezizomycotina</taxon>
        <taxon>Sordariomycetes</taxon>
        <taxon>Xylariomycetidae</taxon>
        <taxon>Xylariales</taxon>
        <taxon>Xylariaceae</taxon>
        <taxon>Xylaria</taxon>
    </lineage>
</organism>
<evidence type="ECO:0000313" key="2">
    <source>
        <dbReference type="Proteomes" id="UP001143856"/>
    </source>
</evidence>
<proteinExistence type="predicted"/>
<reference evidence="1" key="1">
    <citation type="submission" date="2022-10" db="EMBL/GenBank/DDBJ databases">
        <title>Genome Sequence of Xylaria curta.</title>
        <authorList>
            <person name="Buettner E."/>
        </authorList>
    </citation>
    <scope>NUCLEOTIDE SEQUENCE</scope>
    <source>
        <strain evidence="1">Babe10</strain>
    </source>
</reference>
<accession>A0ACC1P3C3</accession>
<comment type="caution">
    <text evidence="1">The sequence shown here is derived from an EMBL/GenBank/DDBJ whole genome shotgun (WGS) entry which is preliminary data.</text>
</comment>
<evidence type="ECO:0000313" key="1">
    <source>
        <dbReference type="EMBL" id="KAJ2985820.1"/>
    </source>
</evidence>
<name>A0ACC1P3C3_9PEZI</name>
<keyword evidence="2" id="KW-1185">Reference proteome</keyword>